<name>A0ABU5UDR3_9CYAN</name>
<sequence length="415" mass="45090">MDKIQKKTYISGNLKFINLNYICWSLQTTLATFIMLLLSLLIKPVLAGEIADNQPTQLNLENPPSTLSLRERLLEAKKNQVLPEIQPNSHKGFPVKIQPETFDNSFSEENPEPELSNVSETKERLIQQLLSQPKTNLDSSSQEPTIREIESSESVEESDKVLEQLLISPIITREQQLIKRRGPKAFPGSTAGTPSGYGASAGQFYVGVGVLFPLDEDSDGYLDGSYGAGFGLGNPYKSVGLEVNVNFSSSGGDFLKGGEFDVGSSGYLGLKLHKYFSDGTAMAVGWSNALKWGESSGNKDTIYGVVTKAFPLQPNNPNHKLPLTISVGIGNGGFRSLDTRETDENDVNIFGSVGLRVLPQISLVSSWTGNRLNVGSSIAPFKNLPLIINGIFTDVTSNFDTGLGFSLSAGYSFRF</sequence>
<feature type="region of interest" description="Disordered" evidence="1">
    <location>
        <begin position="133"/>
        <end position="154"/>
    </location>
</feature>
<gene>
    <name evidence="3" type="ORF">VB620_09970</name>
</gene>
<dbReference type="RefSeq" id="WP_323195992.1">
    <property type="nucleotide sequence ID" value="NZ_JAYGHG010000012.1"/>
</dbReference>
<evidence type="ECO:0000313" key="4">
    <source>
        <dbReference type="Proteomes" id="UP001302120"/>
    </source>
</evidence>
<protein>
    <recommendedName>
        <fullName evidence="5">Outer membrane protein beta-barrel domain-containing protein</fullName>
    </recommendedName>
</protein>
<evidence type="ECO:0000313" key="3">
    <source>
        <dbReference type="EMBL" id="MEA5581665.1"/>
    </source>
</evidence>
<evidence type="ECO:0008006" key="5">
    <source>
        <dbReference type="Google" id="ProtNLM"/>
    </source>
</evidence>
<evidence type="ECO:0000256" key="1">
    <source>
        <dbReference type="SAM" id="MobiDB-lite"/>
    </source>
</evidence>
<keyword evidence="2" id="KW-0812">Transmembrane</keyword>
<feature type="compositionally biased region" description="Polar residues" evidence="1">
    <location>
        <begin position="133"/>
        <end position="144"/>
    </location>
</feature>
<dbReference type="Proteomes" id="UP001302120">
    <property type="component" value="Unassembled WGS sequence"/>
</dbReference>
<proteinExistence type="predicted"/>
<keyword evidence="4" id="KW-1185">Reference proteome</keyword>
<evidence type="ECO:0000256" key="2">
    <source>
        <dbReference type="SAM" id="Phobius"/>
    </source>
</evidence>
<reference evidence="3 4" key="1">
    <citation type="submission" date="2023-12" db="EMBL/GenBank/DDBJ databases">
        <title>Baltic Sea Cyanobacteria.</title>
        <authorList>
            <person name="Delbaje E."/>
            <person name="Fewer D.P."/>
            <person name="Shishido T.K."/>
        </authorList>
    </citation>
    <scope>NUCLEOTIDE SEQUENCE [LARGE SCALE GENOMIC DNA]</scope>
    <source>
        <strain evidence="3 4">UHCC-0300</strain>
    </source>
</reference>
<comment type="caution">
    <text evidence="3">The sequence shown here is derived from an EMBL/GenBank/DDBJ whole genome shotgun (WGS) entry which is preliminary data.</text>
</comment>
<keyword evidence="2" id="KW-1133">Transmembrane helix</keyword>
<feature type="transmembrane region" description="Helical" evidence="2">
    <location>
        <begin position="21"/>
        <end position="42"/>
    </location>
</feature>
<keyword evidence="2" id="KW-0472">Membrane</keyword>
<dbReference type="EMBL" id="JAYGHG010000012">
    <property type="protein sequence ID" value="MEA5581665.1"/>
    <property type="molecule type" value="Genomic_DNA"/>
</dbReference>
<organism evidence="3 4">
    <name type="scientific">Nodularia harveyana UHCC-0300</name>
    <dbReference type="NCBI Taxonomy" id="2974287"/>
    <lineage>
        <taxon>Bacteria</taxon>
        <taxon>Bacillati</taxon>
        <taxon>Cyanobacteriota</taxon>
        <taxon>Cyanophyceae</taxon>
        <taxon>Nostocales</taxon>
        <taxon>Nodulariaceae</taxon>
        <taxon>Nodularia</taxon>
    </lineage>
</organism>
<accession>A0ABU5UDR3</accession>